<organism evidence="1 2">
    <name type="scientific">Suillus placidus</name>
    <dbReference type="NCBI Taxonomy" id="48579"/>
    <lineage>
        <taxon>Eukaryota</taxon>
        <taxon>Fungi</taxon>
        <taxon>Dikarya</taxon>
        <taxon>Basidiomycota</taxon>
        <taxon>Agaricomycotina</taxon>
        <taxon>Agaricomycetes</taxon>
        <taxon>Agaricomycetidae</taxon>
        <taxon>Boletales</taxon>
        <taxon>Suillineae</taxon>
        <taxon>Suillaceae</taxon>
        <taxon>Suillus</taxon>
    </lineage>
</organism>
<dbReference type="EMBL" id="JABBWD010000140">
    <property type="protein sequence ID" value="KAG1763968.1"/>
    <property type="molecule type" value="Genomic_DNA"/>
</dbReference>
<sequence>MCANSKIGKATEVLQIIEAQSKPTTVQRVTALPTPSPLTESLCSTQPNLRNPQLSAATFPPEAELTAENVHIGTKLANRIPYQDGRSLSLRFRRLERTVAGLEDTLIERANDLEIGISKRVAREIAPLLNHANFDHGVLQPADQPAAPRLSSTAPTVTRPTVSALSTQAISNPVLVPVHTIPPRNLAIVQLDDGELAFDKTAVMRPPAVRFSTDVSALFREWHCSMYLVVNGRGIPIKYWGEVYKRCAGENSKAWALCKFIVEERSRFASDDAFWAAWSDASGQRTGYTQICNTLQRQRVQRDAQDAAAARTFFGGSLGHSDAQGAFTYMKSGVARLMSKDVDVARKWRDLLAADGALAQRWEEMRSPR</sequence>
<accession>A0A9P6ZG21</accession>
<dbReference type="OrthoDB" id="3210866at2759"/>
<gene>
    <name evidence="1" type="ORF">EV702DRAFT_1051544</name>
</gene>
<comment type="caution">
    <text evidence="1">The sequence shown here is derived from an EMBL/GenBank/DDBJ whole genome shotgun (WGS) entry which is preliminary data.</text>
</comment>
<reference evidence="1" key="1">
    <citation type="journal article" date="2020" name="New Phytol.">
        <title>Comparative genomics reveals dynamic genome evolution in host specialist ectomycorrhizal fungi.</title>
        <authorList>
            <person name="Lofgren L.A."/>
            <person name="Nguyen N.H."/>
            <person name="Vilgalys R."/>
            <person name="Ruytinx J."/>
            <person name="Liao H.L."/>
            <person name="Branco S."/>
            <person name="Kuo A."/>
            <person name="LaButti K."/>
            <person name="Lipzen A."/>
            <person name="Andreopoulos W."/>
            <person name="Pangilinan J."/>
            <person name="Riley R."/>
            <person name="Hundley H."/>
            <person name="Na H."/>
            <person name="Barry K."/>
            <person name="Grigoriev I.V."/>
            <person name="Stajich J.E."/>
            <person name="Kennedy P.G."/>
        </authorList>
    </citation>
    <scope>NUCLEOTIDE SEQUENCE</scope>
    <source>
        <strain evidence="1">DOB743</strain>
    </source>
</reference>
<proteinExistence type="predicted"/>
<keyword evidence="2" id="KW-1185">Reference proteome</keyword>
<protein>
    <submittedName>
        <fullName evidence="1">Uncharacterized protein</fullName>
    </submittedName>
</protein>
<evidence type="ECO:0000313" key="1">
    <source>
        <dbReference type="EMBL" id="KAG1763968.1"/>
    </source>
</evidence>
<dbReference type="AlphaFoldDB" id="A0A9P6ZG21"/>
<evidence type="ECO:0000313" key="2">
    <source>
        <dbReference type="Proteomes" id="UP000714275"/>
    </source>
</evidence>
<name>A0A9P6ZG21_9AGAM</name>
<dbReference type="Proteomes" id="UP000714275">
    <property type="component" value="Unassembled WGS sequence"/>
</dbReference>